<name>A0A7C9IFA4_9DEIO</name>
<dbReference type="InterPro" id="IPR016540">
    <property type="entry name" value="UCP008459"/>
</dbReference>
<protein>
    <submittedName>
        <fullName evidence="3">ACT domain-containing protein</fullName>
    </submittedName>
</protein>
<accession>A0A7C9IFA4</accession>
<dbReference type="InterPro" id="IPR049447">
    <property type="entry name" value="A9CJY8-like_N"/>
</dbReference>
<proteinExistence type="predicted"/>
<keyword evidence="4" id="KW-1185">Reference proteome</keyword>
<dbReference type="Gene3D" id="3.30.2130.10">
    <property type="entry name" value="VC0802-like"/>
    <property type="match status" value="1"/>
</dbReference>
<gene>
    <name evidence="3" type="ORF">GO986_21355</name>
</gene>
<dbReference type="Pfam" id="PF13840">
    <property type="entry name" value="ACT_7"/>
    <property type="match status" value="1"/>
</dbReference>
<dbReference type="Proteomes" id="UP000483286">
    <property type="component" value="Unassembled WGS sequence"/>
</dbReference>
<dbReference type="PIRSF" id="PIRSF008459">
    <property type="entry name" value="UCP008459"/>
    <property type="match status" value="1"/>
</dbReference>
<dbReference type="InterPro" id="IPR027795">
    <property type="entry name" value="CASTOR_ACT_dom"/>
</dbReference>
<feature type="domain" description="A9CJY8-like N-terminal" evidence="2">
    <location>
        <begin position="10"/>
        <end position="52"/>
    </location>
</feature>
<dbReference type="InterPro" id="IPR051719">
    <property type="entry name" value="CASTOR_mTORC1"/>
</dbReference>
<dbReference type="PANTHER" id="PTHR31131">
    <property type="entry name" value="CHROMOSOME 1, WHOLE GENOME SHOTGUN SEQUENCE"/>
    <property type="match status" value="1"/>
</dbReference>
<organism evidence="3 4">
    <name type="scientific">Deinococcus arboris</name>
    <dbReference type="NCBI Taxonomy" id="2682977"/>
    <lineage>
        <taxon>Bacteria</taxon>
        <taxon>Thermotogati</taxon>
        <taxon>Deinococcota</taxon>
        <taxon>Deinococci</taxon>
        <taxon>Deinococcales</taxon>
        <taxon>Deinococcaceae</taxon>
        <taxon>Deinococcus</taxon>
    </lineage>
</organism>
<dbReference type="EMBL" id="WQLB01000051">
    <property type="protein sequence ID" value="MVN89286.1"/>
    <property type="molecule type" value="Genomic_DNA"/>
</dbReference>
<comment type="caution">
    <text evidence="3">The sequence shown here is derived from an EMBL/GenBank/DDBJ whole genome shotgun (WGS) entry which is preliminary data.</text>
</comment>
<evidence type="ECO:0000313" key="3">
    <source>
        <dbReference type="EMBL" id="MVN89286.1"/>
    </source>
</evidence>
<sequence length="127" mass="12908">MHLTLTVLSGDYAVSQLPGGSPLPLWATQGEVWCVVGAPDELSVVGAADAVPAGVTTQPGWRALKLAGPFDFSLTGILASVLNPLRDADVGIFALSTFNTDYVLVAGADLGRAVAALRAAGHVVNPA</sequence>
<dbReference type="InterPro" id="IPR045865">
    <property type="entry name" value="ACT-like_dom_sf"/>
</dbReference>
<feature type="domain" description="CASTOR ACT" evidence="1">
    <location>
        <begin position="57"/>
        <end position="118"/>
    </location>
</feature>
<dbReference type="SUPFAM" id="SSF55021">
    <property type="entry name" value="ACT-like"/>
    <property type="match status" value="2"/>
</dbReference>
<dbReference type="RefSeq" id="WP_157461543.1">
    <property type="nucleotide sequence ID" value="NZ_WQLB01000051.1"/>
</dbReference>
<dbReference type="PANTHER" id="PTHR31131:SF6">
    <property type="entry name" value="CASTOR ACT DOMAIN-CONTAINING PROTEIN"/>
    <property type="match status" value="1"/>
</dbReference>
<dbReference type="AlphaFoldDB" id="A0A7C9IFA4"/>
<evidence type="ECO:0000259" key="2">
    <source>
        <dbReference type="Pfam" id="PF21631"/>
    </source>
</evidence>
<evidence type="ECO:0000313" key="4">
    <source>
        <dbReference type="Proteomes" id="UP000483286"/>
    </source>
</evidence>
<reference evidence="3 4" key="1">
    <citation type="submission" date="2019-12" db="EMBL/GenBank/DDBJ databases">
        <title>Deinococcus sp. HMF7620 Genome sequencing and assembly.</title>
        <authorList>
            <person name="Kang H."/>
            <person name="Kim H."/>
            <person name="Joh K."/>
        </authorList>
    </citation>
    <scope>NUCLEOTIDE SEQUENCE [LARGE SCALE GENOMIC DNA]</scope>
    <source>
        <strain evidence="3 4">HMF7620</strain>
    </source>
</reference>
<evidence type="ECO:0000259" key="1">
    <source>
        <dbReference type="Pfam" id="PF13840"/>
    </source>
</evidence>
<dbReference type="Pfam" id="PF21631">
    <property type="entry name" value="A9CJY8-like_N"/>
    <property type="match status" value="1"/>
</dbReference>